<evidence type="ECO:0000256" key="1">
    <source>
        <dbReference type="SAM" id="MobiDB-lite"/>
    </source>
</evidence>
<reference evidence="2 3" key="1">
    <citation type="submission" date="2019-05" db="EMBL/GenBank/DDBJ databases">
        <title>Another draft genome of Portunus trituberculatus and its Hox gene families provides insights of decapod evolution.</title>
        <authorList>
            <person name="Jeong J.-H."/>
            <person name="Song I."/>
            <person name="Kim S."/>
            <person name="Choi T."/>
            <person name="Kim D."/>
            <person name="Ryu S."/>
            <person name="Kim W."/>
        </authorList>
    </citation>
    <scope>NUCLEOTIDE SEQUENCE [LARGE SCALE GENOMIC DNA]</scope>
    <source>
        <tissue evidence="2">Muscle</tissue>
    </source>
</reference>
<feature type="region of interest" description="Disordered" evidence="1">
    <location>
        <begin position="50"/>
        <end position="72"/>
    </location>
</feature>
<dbReference type="EMBL" id="VSRR010024392">
    <property type="protein sequence ID" value="MPC66169.1"/>
    <property type="molecule type" value="Genomic_DNA"/>
</dbReference>
<gene>
    <name evidence="2" type="ORF">E2C01_060314</name>
</gene>
<evidence type="ECO:0000313" key="3">
    <source>
        <dbReference type="Proteomes" id="UP000324222"/>
    </source>
</evidence>
<feature type="compositionally biased region" description="Basic and acidic residues" evidence="1">
    <location>
        <begin position="55"/>
        <end position="72"/>
    </location>
</feature>
<protein>
    <submittedName>
        <fullName evidence="2">Uncharacterized protein</fullName>
    </submittedName>
</protein>
<proteinExistence type="predicted"/>
<organism evidence="2 3">
    <name type="scientific">Portunus trituberculatus</name>
    <name type="common">Swimming crab</name>
    <name type="synonym">Neptunus trituberculatus</name>
    <dbReference type="NCBI Taxonomy" id="210409"/>
    <lineage>
        <taxon>Eukaryota</taxon>
        <taxon>Metazoa</taxon>
        <taxon>Ecdysozoa</taxon>
        <taxon>Arthropoda</taxon>
        <taxon>Crustacea</taxon>
        <taxon>Multicrustacea</taxon>
        <taxon>Malacostraca</taxon>
        <taxon>Eumalacostraca</taxon>
        <taxon>Eucarida</taxon>
        <taxon>Decapoda</taxon>
        <taxon>Pleocyemata</taxon>
        <taxon>Brachyura</taxon>
        <taxon>Eubrachyura</taxon>
        <taxon>Portunoidea</taxon>
        <taxon>Portunidae</taxon>
        <taxon>Portuninae</taxon>
        <taxon>Portunus</taxon>
    </lineage>
</organism>
<evidence type="ECO:0000313" key="2">
    <source>
        <dbReference type="EMBL" id="MPC66169.1"/>
    </source>
</evidence>
<comment type="caution">
    <text evidence="2">The sequence shown here is derived from an EMBL/GenBank/DDBJ whole genome shotgun (WGS) entry which is preliminary data.</text>
</comment>
<dbReference type="Proteomes" id="UP000324222">
    <property type="component" value="Unassembled WGS sequence"/>
</dbReference>
<accession>A0A5B7H8J3</accession>
<name>A0A5B7H8J3_PORTR</name>
<dbReference type="AlphaFoldDB" id="A0A5B7H8J3"/>
<keyword evidence="3" id="KW-1185">Reference proteome</keyword>
<sequence>MGGEGVEQVWVRVRVSEDGRVKTEVKMGGKGREEAGRTLAGSLVGRLLPRGTLTKGRDRDEGKREAGDSMRERGGLARGWMRRWDEEIIG</sequence>